<evidence type="ECO:0000313" key="4">
    <source>
        <dbReference type="EMBL" id="TDO95107.1"/>
    </source>
</evidence>
<feature type="region of interest" description="Disordered" evidence="2">
    <location>
        <begin position="196"/>
        <end position="228"/>
    </location>
</feature>
<dbReference type="Pfam" id="PF03968">
    <property type="entry name" value="LptD_N"/>
    <property type="match status" value="1"/>
</dbReference>
<keyword evidence="1" id="KW-0998">Cell outer membrane</keyword>
<dbReference type="Proteomes" id="UP000295064">
    <property type="component" value="Unassembled WGS sequence"/>
</dbReference>
<dbReference type="EMBL" id="SNWX01000001">
    <property type="protein sequence ID" value="TDO95107.1"/>
    <property type="molecule type" value="Genomic_DNA"/>
</dbReference>
<dbReference type="PANTHER" id="PTHR30189">
    <property type="entry name" value="LPS-ASSEMBLY PROTEIN"/>
    <property type="match status" value="1"/>
</dbReference>
<proteinExistence type="predicted"/>
<evidence type="ECO:0000256" key="2">
    <source>
        <dbReference type="SAM" id="MobiDB-lite"/>
    </source>
</evidence>
<keyword evidence="1" id="KW-0472">Membrane</keyword>
<evidence type="ECO:0000313" key="5">
    <source>
        <dbReference type="Proteomes" id="UP000295064"/>
    </source>
</evidence>
<dbReference type="Gene3D" id="2.60.450.10">
    <property type="entry name" value="Lipopolysaccharide (LPS) transport protein A like domain"/>
    <property type="match status" value="2"/>
</dbReference>
<dbReference type="InterPro" id="IPR005653">
    <property type="entry name" value="OstA-like_N"/>
</dbReference>
<name>A0A4R6M1J6_9FIRM</name>
<gene>
    <name evidence="4" type="ORF">DFR79_101106</name>
</gene>
<dbReference type="GO" id="GO:1990351">
    <property type="term" value="C:transporter complex"/>
    <property type="evidence" value="ECO:0007669"/>
    <property type="project" value="TreeGrafter"/>
</dbReference>
<accession>A0A4R6M1J6</accession>
<dbReference type="AlphaFoldDB" id="A0A4R6M1J6"/>
<sequence>MRRKILLFFIIFILTLTANVSAVRELNGDKLNFEQTEQGQVFRAAGNVELIYDELRITAAGEGIYRRYNGEIEFRKNVKLYYQNFTGQADKLTGNVEEEIFHLIGNAQIEGENSYLEADRIDFYQGQQKIVAQGNAYLEYQNFWAEADKISYFLDQELITLTGNVKGERNGESFTAQSAEINQKTETVKLTGQATLRFSENESETSAGSANSGADNSESSSKSGATEE</sequence>
<dbReference type="RefSeq" id="WP_133513547.1">
    <property type="nucleotide sequence ID" value="NZ_SNWX01000001.1"/>
</dbReference>
<dbReference type="InterPro" id="IPR050218">
    <property type="entry name" value="LptD"/>
</dbReference>
<feature type="domain" description="Organic solvent tolerance-like N-terminal" evidence="3">
    <location>
        <begin position="36"/>
        <end position="128"/>
    </location>
</feature>
<evidence type="ECO:0000256" key="1">
    <source>
        <dbReference type="ARBA" id="ARBA00023237"/>
    </source>
</evidence>
<evidence type="ECO:0000259" key="3">
    <source>
        <dbReference type="Pfam" id="PF03968"/>
    </source>
</evidence>
<dbReference type="GO" id="GO:0009279">
    <property type="term" value="C:cell outer membrane"/>
    <property type="evidence" value="ECO:0007669"/>
    <property type="project" value="TreeGrafter"/>
</dbReference>
<dbReference type="OrthoDB" id="2111353at2"/>
<comment type="caution">
    <text evidence="4">The sequence shown here is derived from an EMBL/GenBank/DDBJ whole genome shotgun (WGS) entry which is preliminary data.</text>
</comment>
<organism evidence="4 5">
    <name type="scientific">Halanaerobium saccharolyticum</name>
    <dbReference type="NCBI Taxonomy" id="43595"/>
    <lineage>
        <taxon>Bacteria</taxon>
        <taxon>Bacillati</taxon>
        <taxon>Bacillota</taxon>
        <taxon>Clostridia</taxon>
        <taxon>Halanaerobiales</taxon>
        <taxon>Halanaerobiaceae</taxon>
        <taxon>Halanaerobium</taxon>
    </lineage>
</organism>
<dbReference type="PANTHER" id="PTHR30189:SF1">
    <property type="entry name" value="LPS-ASSEMBLY PROTEIN LPTD"/>
    <property type="match status" value="1"/>
</dbReference>
<reference evidence="4 5" key="1">
    <citation type="submission" date="2019-03" db="EMBL/GenBank/DDBJ databases">
        <title>Subsurface microbial communities from deep shales in Ohio and West Virginia, USA.</title>
        <authorList>
            <person name="Wrighton K."/>
        </authorList>
    </citation>
    <scope>NUCLEOTIDE SEQUENCE [LARGE SCALE GENOMIC DNA]</scope>
    <source>
        <strain evidence="4 5">MA284_T2</strain>
    </source>
</reference>
<feature type="compositionally biased region" description="Low complexity" evidence="2">
    <location>
        <begin position="206"/>
        <end position="228"/>
    </location>
</feature>
<protein>
    <submittedName>
        <fullName evidence="4">Lipopolysaccharide export system protein LptA</fullName>
    </submittedName>
</protein>